<sequence length="275" mass="30381">MAKNETKAQRRERAREAAAKLREEEKKRTQRNRLIAIIVGIVVVALVGAAIWYIVSGNKKSAISDAGEQSSTEITTKLPQEINEFGGISIGKELAAGTSNSGVPRVSIYFDYLCSHCTVLDDEYAETLRQMAQDGKITLEYYPTSIYPNIPFSADGQRIEFWIAEHAPDKYLDFHNKVFADITIPLFAQPTEGGVQPPDVSALYDEAKLVGLSDEQVAQMKQDIDGGAYKELSEQALKQFTKNGFTGTPTILINGKQYNENWANGALLKAIENAK</sequence>
<evidence type="ECO:0000256" key="1">
    <source>
        <dbReference type="SAM" id="MobiDB-lite"/>
    </source>
</evidence>
<dbReference type="STRING" id="1657.ACU20_02220"/>
<name>A0A0K9EU53_9ACTO</name>
<dbReference type="EMBL" id="FNAU01000004">
    <property type="protein sequence ID" value="SDE22303.1"/>
    <property type="molecule type" value="Genomic_DNA"/>
</dbReference>
<dbReference type="InterPro" id="IPR012336">
    <property type="entry name" value="Thioredoxin-like_fold"/>
</dbReference>
<dbReference type="Gene3D" id="3.40.30.10">
    <property type="entry name" value="Glutaredoxin"/>
    <property type="match status" value="1"/>
</dbReference>
<feature type="transmembrane region" description="Helical" evidence="2">
    <location>
        <begin position="34"/>
        <end position="55"/>
    </location>
</feature>
<keyword evidence="2" id="KW-0812">Transmembrane</keyword>
<evidence type="ECO:0000313" key="5">
    <source>
        <dbReference type="EMBL" id="SDE22303.1"/>
    </source>
</evidence>
<evidence type="ECO:0000313" key="4">
    <source>
        <dbReference type="EMBL" id="MDY5153661.1"/>
    </source>
</evidence>
<dbReference type="Proteomes" id="UP001273799">
    <property type="component" value="Unassembled WGS sequence"/>
</dbReference>
<reference evidence="7" key="1">
    <citation type="submission" date="2016-10" db="EMBL/GenBank/DDBJ databases">
        <authorList>
            <person name="Varghese N."/>
        </authorList>
    </citation>
    <scope>NUCLEOTIDE SEQUENCE [LARGE SCALE GENOMIC DNA]</scope>
    <source>
        <strain evidence="7">DSM 20639</strain>
    </source>
</reference>
<gene>
    <name evidence="6" type="ORF">NCTC10327_00430</name>
    <name evidence="4" type="ORF">R6G71_06325</name>
    <name evidence="5" type="ORF">SAMN05421878_10424</name>
</gene>
<evidence type="ECO:0000259" key="3">
    <source>
        <dbReference type="Pfam" id="PF13462"/>
    </source>
</evidence>
<feature type="region of interest" description="Disordered" evidence="1">
    <location>
        <begin position="1"/>
        <end position="23"/>
    </location>
</feature>
<protein>
    <submittedName>
        <fullName evidence="6">Protein-disulfide isomerase</fullName>
    </submittedName>
    <submittedName>
        <fullName evidence="4 5">Thioredoxin</fullName>
    </submittedName>
</protein>
<dbReference type="EMBL" id="UYIO01000001">
    <property type="protein sequence ID" value="VDG75743.1"/>
    <property type="molecule type" value="Genomic_DNA"/>
</dbReference>
<proteinExistence type="predicted"/>
<accession>A0A0K9EU53</accession>
<reference evidence="6 8" key="3">
    <citation type="submission" date="2018-11" db="EMBL/GenBank/DDBJ databases">
        <authorList>
            <consortium name="Pathogen Informatics"/>
        </authorList>
    </citation>
    <scope>NUCLEOTIDE SEQUENCE [LARGE SCALE GENOMIC DNA]</scope>
    <source>
        <strain evidence="6 8">NCTC10327</strain>
    </source>
</reference>
<organism evidence="6 8">
    <name type="scientific">Actinobaculum suis</name>
    <dbReference type="NCBI Taxonomy" id="1657"/>
    <lineage>
        <taxon>Bacteria</taxon>
        <taxon>Bacillati</taxon>
        <taxon>Actinomycetota</taxon>
        <taxon>Actinomycetes</taxon>
        <taxon>Actinomycetales</taxon>
        <taxon>Actinomycetaceae</taxon>
        <taxon>Actinobaculum</taxon>
    </lineage>
</organism>
<dbReference type="InterPro" id="IPR036249">
    <property type="entry name" value="Thioredoxin-like_sf"/>
</dbReference>
<dbReference type="SUPFAM" id="SSF52833">
    <property type="entry name" value="Thioredoxin-like"/>
    <property type="match status" value="1"/>
</dbReference>
<dbReference type="Pfam" id="PF13462">
    <property type="entry name" value="Thioredoxin_4"/>
    <property type="match status" value="1"/>
</dbReference>
<keyword evidence="2" id="KW-0472">Membrane</keyword>
<keyword evidence="7" id="KW-1185">Reference proteome</keyword>
<reference evidence="5" key="2">
    <citation type="submission" date="2016-10" db="EMBL/GenBank/DDBJ databases">
        <authorList>
            <person name="Varghese N."/>
            <person name="Submissions S."/>
        </authorList>
    </citation>
    <scope>NUCLEOTIDE SEQUENCE</scope>
    <source>
        <strain evidence="5">DSM 20639</strain>
    </source>
</reference>
<evidence type="ECO:0000313" key="7">
    <source>
        <dbReference type="Proteomes" id="UP000182744"/>
    </source>
</evidence>
<keyword evidence="2" id="KW-1133">Transmembrane helix</keyword>
<feature type="domain" description="Thioredoxin-like fold" evidence="3">
    <location>
        <begin position="105"/>
        <end position="272"/>
    </location>
</feature>
<dbReference type="EMBL" id="JAWNFU010000003">
    <property type="protein sequence ID" value="MDY5153661.1"/>
    <property type="molecule type" value="Genomic_DNA"/>
</dbReference>
<evidence type="ECO:0000313" key="6">
    <source>
        <dbReference type="EMBL" id="VDG75743.1"/>
    </source>
</evidence>
<dbReference type="Proteomes" id="UP000269974">
    <property type="component" value="Unassembled WGS sequence"/>
</dbReference>
<dbReference type="GO" id="GO:0016853">
    <property type="term" value="F:isomerase activity"/>
    <property type="evidence" value="ECO:0007669"/>
    <property type="project" value="UniProtKB-KW"/>
</dbReference>
<reference evidence="4" key="4">
    <citation type="submission" date="2023-10" db="EMBL/GenBank/DDBJ databases">
        <title>Whole Genome based description of the genera Actinobaculum and Actinotignum reveals a complex phylogenetic relationship within the species included in the genus Actinotignum.</title>
        <authorList>
            <person name="Jensen C.S."/>
            <person name="Dargis R."/>
            <person name="Kemp M."/>
            <person name="Christensen J.J."/>
        </authorList>
    </citation>
    <scope>NUCLEOTIDE SEQUENCE</scope>
    <source>
        <strain evidence="4">Actinobaculum_suis_CCUG19206T</strain>
    </source>
</reference>
<evidence type="ECO:0000256" key="2">
    <source>
        <dbReference type="SAM" id="Phobius"/>
    </source>
</evidence>
<dbReference type="RefSeq" id="WP_049619129.1">
    <property type="nucleotide sequence ID" value="NZ_FNAU01000004.1"/>
</dbReference>
<dbReference type="AlphaFoldDB" id="A0A0K9EU53"/>
<keyword evidence="6" id="KW-0413">Isomerase</keyword>
<dbReference type="PATRIC" id="fig|1657.3.peg.301"/>
<dbReference type="OrthoDB" id="117402at2"/>
<dbReference type="Proteomes" id="UP000182744">
    <property type="component" value="Unassembled WGS sequence"/>
</dbReference>
<evidence type="ECO:0000313" key="8">
    <source>
        <dbReference type="Proteomes" id="UP000269974"/>
    </source>
</evidence>